<comment type="subcellular location">
    <subcellularLocation>
        <location evidence="1">Cell membrane</location>
        <topology evidence="1">Multi-pass membrane protein</topology>
    </subcellularLocation>
</comment>
<dbReference type="Proteomes" id="UP000631312">
    <property type="component" value="Unassembled WGS sequence"/>
</dbReference>
<dbReference type="NCBIfam" id="TIGR01300">
    <property type="entry name" value="CPA3_mnhG_phaG"/>
    <property type="match status" value="1"/>
</dbReference>
<keyword evidence="3" id="KW-1003">Cell membrane</keyword>
<feature type="transmembrane region" description="Helical" evidence="8">
    <location>
        <begin position="7"/>
        <end position="25"/>
    </location>
</feature>
<dbReference type="GO" id="GO:0098662">
    <property type="term" value="P:inorganic cation transmembrane transport"/>
    <property type="evidence" value="ECO:0007669"/>
    <property type="project" value="InterPro"/>
</dbReference>
<feature type="transmembrane region" description="Helical" evidence="8">
    <location>
        <begin position="277"/>
        <end position="298"/>
    </location>
</feature>
<evidence type="ECO:0000256" key="7">
    <source>
        <dbReference type="SAM" id="MobiDB-lite"/>
    </source>
</evidence>
<dbReference type="NCBIfam" id="NF006521">
    <property type="entry name" value="PRK08965.1-5"/>
    <property type="match status" value="1"/>
</dbReference>
<dbReference type="PANTHER" id="PTHR34584">
    <property type="entry name" value="NA(+)/H(+) ANTIPORTER SUBUNIT E1"/>
    <property type="match status" value="1"/>
</dbReference>
<reference evidence="10 11" key="1">
    <citation type="submission" date="2020-08" db="EMBL/GenBank/DDBJ databases">
        <title>Sequencing the genomes of 1000 actinobacteria strains.</title>
        <authorList>
            <person name="Klenk H.-P."/>
        </authorList>
    </citation>
    <scope>NUCLEOTIDE SEQUENCE [LARGE SCALE GENOMIC DNA]</scope>
    <source>
        <strain evidence="10 11">DSM 43150</strain>
    </source>
</reference>
<dbReference type="GO" id="GO:0005886">
    <property type="term" value="C:plasma membrane"/>
    <property type="evidence" value="ECO:0007669"/>
    <property type="project" value="UniProtKB-SubCell"/>
</dbReference>
<gene>
    <name evidence="9" type="ORF">Alo02nite_75770</name>
    <name evidence="10" type="ORF">BJ964_006816</name>
</gene>
<feature type="region of interest" description="Disordered" evidence="7">
    <location>
        <begin position="185"/>
        <end position="236"/>
    </location>
</feature>
<name>A0A7W7MK38_9ACTN</name>
<dbReference type="Pfam" id="PF03334">
    <property type="entry name" value="PhaG_MnhG_YufB"/>
    <property type="match status" value="1"/>
</dbReference>
<dbReference type="AlphaFoldDB" id="A0A7W7MK38"/>
<feature type="transmembrane region" description="Helical" evidence="8">
    <location>
        <begin position="31"/>
        <end position="51"/>
    </location>
</feature>
<accession>A0A7W7MK38</accession>
<dbReference type="InterPro" id="IPR002758">
    <property type="entry name" value="Cation_antiport_E"/>
</dbReference>
<comment type="caution">
    <text evidence="10">The sequence shown here is derived from an EMBL/GenBank/DDBJ whole genome shotgun (WGS) entry which is preliminary data.</text>
</comment>
<evidence type="ECO:0000313" key="10">
    <source>
        <dbReference type="EMBL" id="MBB4752655.1"/>
    </source>
</evidence>
<evidence type="ECO:0000256" key="5">
    <source>
        <dbReference type="ARBA" id="ARBA00022989"/>
    </source>
</evidence>
<evidence type="ECO:0000256" key="3">
    <source>
        <dbReference type="ARBA" id="ARBA00022475"/>
    </source>
</evidence>
<protein>
    <submittedName>
        <fullName evidence="10">Monovalent cation/proton antiporter MnhG/PhaG subunit</fullName>
    </submittedName>
</protein>
<feature type="compositionally biased region" description="Basic and acidic residues" evidence="7">
    <location>
        <begin position="202"/>
        <end position="233"/>
    </location>
</feature>
<dbReference type="PANTHER" id="PTHR34584:SF1">
    <property type="entry name" value="NA(+)_H(+) ANTIPORTER SUBUNIT E1"/>
    <property type="match status" value="1"/>
</dbReference>
<sequence>MAGTRDRLVAVAALTVVWMLLWGSFSWLTLVGGLLVSVLVLAVFPLPRVTFAGRLRPAGLLRFAVRFVVDLWVASFQLAWTALAGRREPRSAVLAVRLAVRSDLNLTMCAEAVSLVPGSLIVDLDRETGVLYVHVFDVAGPADIARFRRDVHEIERRIIGAVGSDAEIAVVEGVRDDHRRCVPCRRGGNDAGPHRPGAVDAGPDRGHGRAAGDHGVCDRRGGRLQPGRDRASDSARVVAARRGRLGGGGPVRRPRGAAEVRYRGGRAVMGVTAVLDAVAGFCLLGGALLSLAAGVGLLRFPDLLSRMHAATKPQVLGLLLILTGTAIRLGTLVDITTLVLVGVFQLITAPVAAHMVGRAAYRAGLVRRELLLTDELAATVRRGRPGRGSRRGW</sequence>
<evidence type="ECO:0000256" key="6">
    <source>
        <dbReference type="ARBA" id="ARBA00023136"/>
    </source>
</evidence>
<dbReference type="Proteomes" id="UP000590511">
    <property type="component" value="Unassembled WGS sequence"/>
</dbReference>
<dbReference type="GO" id="GO:0008324">
    <property type="term" value="F:monoatomic cation transmembrane transporter activity"/>
    <property type="evidence" value="ECO:0007669"/>
    <property type="project" value="InterPro"/>
</dbReference>
<dbReference type="EMBL" id="JACHNC010000001">
    <property type="protein sequence ID" value="MBB4752655.1"/>
    <property type="molecule type" value="Genomic_DNA"/>
</dbReference>
<dbReference type="EMBL" id="BOMP01000141">
    <property type="protein sequence ID" value="GIE44679.1"/>
    <property type="molecule type" value="Genomic_DNA"/>
</dbReference>
<proteinExistence type="inferred from homology"/>
<keyword evidence="4 8" id="KW-0812">Transmembrane</keyword>
<feature type="transmembrane region" description="Helical" evidence="8">
    <location>
        <begin position="335"/>
        <end position="357"/>
    </location>
</feature>
<keyword evidence="12" id="KW-1185">Reference proteome</keyword>
<evidence type="ECO:0000256" key="1">
    <source>
        <dbReference type="ARBA" id="ARBA00004651"/>
    </source>
</evidence>
<dbReference type="NCBIfam" id="NF009314">
    <property type="entry name" value="PRK12674.1-2"/>
    <property type="match status" value="1"/>
</dbReference>
<evidence type="ECO:0000313" key="9">
    <source>
        <dbReference type="EMBL" id="GIE44679.1"/>
    </source>
</evidence>
<evidence type="ECO:0000256" key="4">
    <source>
        <dbReference type="ARBA" id="ARBA00022692"/>
    </source>
</evidence>
<dbReference type="InterPro" id="IPR005133">
    <property type="entry name" value="PhaG_MnhG_YufB"/>
</dbReference>
<feature type="transmembrane region" description="Helical" evidence="8">
    <location>
        <begin position="310"/>
        <end position="329"/>
    </location>
</feature>
<evidence type="ECO:0000256" key="2">
    <source>
        <dbReference type="ARBA" id="ARBA00006228"/>
    </source>
</evidence>
<comment type="similarity">
    <text evidence="2">Belongs to the CPA3 antiporters (TC 2.A.63) subunit E family.</text>
</comment>
<organism evidence="10 11">
    <name type="scientific">Actinoplanes lobatus</name>
    <dbReference type="NCBI Taxonomy" id="113568"/>
    <lineage>
        <taxon>Bacteria</taxon>
        <taxon>Bacillati</taxon>
        <taxon>Actinomycetota</taxon>
        <taxon>Actinomycetes</taxon>
        <taxon>Micromonosporales</taxon>
        <taxon>Micromonosporaceae</taxon>
        <taxon>Actinoplanes</taxon>
    </lineage>
</organism>
<dbReference type="Pfam" id="PF01899">
    <property type="entry name" value="MNHE"/>
    <property type="match status" value="1"/>
</dbReference>
<evidence type="ECO:0000256" key="8">
    <source>
        <dbReference type="SAM" id="Phobius"/>
    </source>
</evidence>
<keyword evidence="5 8" id="KW-1133">Transmembrane helix</keyword>
<keyword evidence="6 8" id="KW-0472">Membrane</keyword>
<dbReference type="GO" id="GO:0015297">
    <property type="term" value="F:antiporter activity"/>
    <property type="evidence" value="ECO:0007669"/>
    <property type="project" value="InterPro"/>
</dbReference>
<reference evidence="9 12" key="2">
    <citation type="submission" date="2021-01" db="EMBL/GenBank/DDBJ databases">
        <title>Whole genome shotgun sequence of Actinoplanes lobatus NBRC 12513.</title>
        <authorList>
            <person name="Komaki H."/>
            <person name="Tamura T."/>
        </authorList>
    </citation>
    <scope>NUCLEOTIDE SEQUENCE [LARGE SCALE GENOMIC DNA]</scope>
    <source>
        <strain evidence="9 12">NBRC 12513</strain>
    </source>
</reference>
<evidence type="ECO:0000313" key="12">
    <source>
        <dbReference type="Proteomes" id="UP000631312"/>
    </source>
</evidence>
<evidence type="ECO:0000313" key="11">
    <source>
        <dbReference type="Proteomes" id="UP000590511"/>
    </source>
</evidence>